<dbReference type="Proteomes" id="UP001060085">
    <property type="component" value="Linkage Group LG04"/>
</dbReference>
<sequence>MKREKRKVSYSFEGCGGSASSRASQSEWENRVSCQIKSYRNCLRKPGKGSLTCGLVFDTHKESIRIGTVVNYTQREGIMLRNFMEKNGISMLKLAEEIAKSEEVDLEEDKRKLRESPILYVQN</sequence>
<keyword evidence="2" id="KW-1185">Reference proteome</keyword>
<accession>A0ACC0B686</accession>
<gene>
    <name evidence="1" type="ORF">M9H77_18018</name>
</gene>
<evidence type="ECO:0000313" key="1">
    <source>
        <dbReference type="EMBL" id="KAI5668165.1"/>
    </source>
</evidence>
<evidence type="ECO:0000313" key="2">
    <source>
        <dbReference type="Proteomes" id="UP001060085"/>
    </source>
</evidence>
<dbReference type="EMBL" id="CM044704">
    <property type="protein sequence ID" value="KAI5668165.1"/>
    <property type="molecule type" value="Genomic_DNA"/>
</dbReference>
<comment type="caution">
    <text evidence="1">The sequence shown here is derived from an EMBL/GenBank/DDBJ whole genome shotgun (WGS) entry which is preliminary data.</text>
</comment>
<name>A0ACC0B686_CATRO</name>
<protein>
    <submittedName>
        <fullName evidence="1">Uncharacterized protein</fullName>
    </submittedName>
</protein>
<proteinExistence type="predicted"/>
<organism evidence="1 2">
    <name type="scientific">Catharanthus roseus</name>
    <name type="common">Madagascar periwinkle</name>
    <name type="synonym">Vinca rosea</name>
    <dbReference type="NCBI Taxonomy" id="4058"/>
    <lineage>
        <taxon>Eukaryota</taxon>
        <taxon>Viridiplantae</taxon>
        <taxon>Streptophyta</taxon>
        <taxon>Embryophyta</taxon>
        <taxon>Tracheophyta</taxon>
        <taxon>Spermatophyta</taxon>
        <taxon>Magnoliopsida</taxon>
        <taxon>eudicotyledons</taxon>
        <taxon>Gunneridae</taxon>
        <taxon>Pentapetalae</taxon>
        <taxon>asterids</taxon>
        <taxon>lamiids</taxon>
        <taxon>Gentianales</taxon>
        <taxon>Apocynaceae</taxon>
        <taxon>Rauvolfioideae</taxon>
        <taxon>Vinceae</taxon>
        <taxon>Catharanthinae</taxon>
        <taxon>Catharanthus</taxon>
    </lineage>
</organism>
<reference evidence="2" key="1">
    <citation type="journal article" date="2023" name="Nat. Plants">
        <title>Single-cell RNA sequencing provides a high-resolution roadmap for understanding the multicellular compartmentation of specialized metabolism.</title>
        <authorList>
            <person name="Sun S."/>
            <person name="Shen X."/>
            <person name="Li Y."/>
            <person name="Li Y."/>
            <person name="Wang S."/>
            <person name="Li R."/>
            <person name="Zhang H."/>
            <person name="Shen G."/>
            <person name="Guo B."/>
            <person name="Wei J."/>
            <person name="Xu J."/>
            <person name="St-Pierre B."/>
            <person name="Chen S."/>
            <person name="Sun C."/>
        </authorList>
    </citation>
    <scope>NUCLEOTIDE SEQUENCE [LARGE SCALE GENOMIC DNA]</scope>
</reference>